<dbReference type="InterPro" id="IPR001680">
    <property type="entry name" value="WD40_rpt"/>
</dbReference>
<name>A0A5A8CZ90_CAFRO</name>
<gene>
    <name evidence="5" type="ORF">FNF27_08364</name>
</gene>
<evidence type="ECO:0000313" key="5">
    <source>
        <dbReference type="EMBL" id="KAA0158482.1"/>
    </source>
</evidence>
<evidence type="ECO:0000256" key="1">
    <source>
        <dbReference type="ARBA" id="ARBA00022574"/>
    </source>
</evidence>
<dbReference type="PROSITE" id="PS00678">
    <property type="entry name" value="WD_REPEATS_1"/>
    <property type="match status" value="1"/>
</dbReference>
<dbReference type="EMBL" id="VLTO01000202">
    <property type="protein sequence ID" value="KAA0158482.1"/>
    <property type="molecule type" value="Genomic_DNA"/>
</dbReference>
<accession>A0A5A8CZ90</accession>
<dbReference type="SUPFAM" id="SSF50978">
    <property type="entry name" value="WD40 repeat-like"/>
    <property type="match status" value="1"/>
</dbReference>
<dbReference type="Gene3D" id="3.80.10.10">
    <property type="entry name" value="Ribonuclease Inhibitor"/>
    <property type="match status" value="1"/>
</dbReference>
<dbReference type="InterPro" id="IPR015943">
    <property type="entry name" value="WD40/YVTN_repeat-like_dom_sf"/>
</dbReference>
<evidence type="ECO:0000256" key="4">
    <source>
        <dbReference type="SAM" id="MobiDB-lite"/>
    </source>
</evidence>
<dbReference type="PROSITE" id="PS50082">
    <property type="entry name" value="WD_REPEATS_2"/>
    <property type="match status" value="2"/>
</dbReference>
<evidence type="ECO:0000256" key="3">
    <source>
        <dbReference type="PROSITE-ProRule" id="PRU00221"/>
    </source>
</evidence>
<dbReference type="InterPro" id="IPR036322">
    <property type="entry name" value="WD40_repeat_dom_sf"/>
</dbReference>
<evidence type="ECO:0000313" key="6">
    <source>
        <dbReference type="Proteomes" id="UP000322899"/>
    </source>
</evidence>
<dbReference type="AlphaFoldDB" id="A0A5A8CZ90"/>
<protein>
    <submittedName>
        <fullName evidence="5">Uncharacterized protein</fullName>
    </submittedName>
</protein>
<dbReference type="InterPro" id="IPR032675">
    <property type="entry name" value="LRR_dom_sf"/>
</dbReference>
<dbReference type="Gene3D" id="2.130.10.10">
    <property type="entry name" value="YVTN repeat-like/Quinoprotein amine dehydrogenase"/>
    <property type="match status" value="1"/>
</dbReference>
<dbReference type="PANTHER" id="PTHR19848">
    <property type="entry name" value="WD40 REPEAT PROTEIN"/>
    <property type="match status" value="1"/>
</dbReference>
<dbReference type="PROSITE" id="PS50294">
    <property type="entry name" value="WD_REPEATS_REGION"/>
    <property type="match status" value="2"/>
</dbReference>
<feature type="repeat" description="WD" evidence="3">
    <location>
        <begin position="319"/>
        <end position="359"/>
    </location>
</feature>
<dbReference type="SMART" id="SM00320">
    <property type="entry name" value="WD40"/>
    <property type="match status" value="3"/>
</dbReference>
<organism evidence="5 6">
    <name type="scientific">Cafeteria roenbergensis</name>
    <name type="common">Marine flagellate</name>
    <dbReference type="NCBI Taxonomy" id="33653"/>
    <lineage>
        <taxon>Eukaryota</taxon>
        <taxon>Sar</taxon>
        <taxon>Stramenopiles</taxon>
        <taxon>Bigyra</taxon>
        <taxon>Opalozoa</taxon>
        <taxon>Bicosoecida</taxon>
        <taxon>Cafeteriaceae</taxon>
        <taxon>Cafeteria</taxon>
    </lineage>
</organism>
<reference evidence="5 6" key="1">
    <citation type="submission" date="2019-07" db="EMBL/GenBank/DDBJ databases">
        <title>Genomes of Cafeteria roenbergensis.</title>
        <authorList>
            <person name="Fischer M.G."/>
            <person name="Hackl T."/>
            <person name="Roman M."/>
        </authorList>
    </citation>
    <scope>NUCLEOTIDE SEQUENCE [LARGE SCALE GENOMIC DNA]</scope>
    <source>
        <strain evidence="5 6">E4-10P</strain>
    </source>
</reference>
<evidence type="ECO:0000256" key="2">
    <source>
        <dbReference type="ARBA" id="ARBA00022737"/>
    </source>
</evidence>
<dbReference type="OrthoDB" id="205182at2759"/>
<dbReference type="Proteomes" id="UP000322899">
    <property type="component" value="Unassembled WGS sequence"/>
</dbReference>
<feature type="repeat" description="WD" evidence="3">
    <location>
        <begin position="361"/>
        <end position="396"/>
    </location>
</feature>
<keyword evidence="1 3" id="KW-0853">WD repeat</keyword>
<dbReference type="InterPro" id="IPR019775">
    <property type="entry name" value="WD40_repeat_CS"/>
</dbReference>
<feature type="region of interest" description="Disordered" evidence="4">
    <location>
        <begin position="22"/>
        <end position="53"/>
    </location>
</feature>
<dbReference type="SUPFAM" id="SSF52058">
    <property type="entry name" value="L domain-like"/>
    <property type="match status" value="1"/>
</dbReference>
<keyword evidence="2" id="KW-0677">Repeat</keyword>
<comment type="caution">
    <text evidence="5">The sequence shown here is derived from an EMBL/GenBank/DDBJ whole genome shotgun (WGS) entry which is preliminary data.</text>
</comment>
<sequence>MGAAGLPACLASGAPQLMNIEARGPSSRSWSPRHGRRRADAEDGPASGRALPSSLSGLRRMVSFTAFQQSTSQCGPDPEQCAPLFELLEEGAHPETMSEYQITMGLWRCGSGGSWAPSIGDRSQPWWGWRRLERFWVDGNRFQGSLPADIGQLWPRMRTLDLYSNDIEGPVPGTIADMADLLQLQLQHNRFAGGPQRDGGPVLHRSIQPDLARVDLRLNRGLTGPQMASGGRFWAPGPTPRKYSAHSVDIQLATHSQECIQSCGARAQRARLPVRALVFHPTDPDVLVSARADGIFVWSLRAGRPTKVIRSEANVSAEFPAHESDVEVLVFAFKNNLISGSKDCNIKVWDADRGYTLLETITGHKAAVLSLKVHERTQRLASAGRDSGIKVWDISTLAPSGAPAAPTTAASSAS</sequence>
<proteinExistence type="predicted"/>
<dbReference type="Pfam" id="PF00400">
    <property type="entry name" value="WD40"/>
    <property type="match status" value="2"/>
</dbReference>
<dbReference type="PANTHER" id="PTHR19848:SF8">
    <property type="entry name" value="F-BOX AND WD REPEAT DOMAIN CONTAINING 7"/>
    <property type="match status" value="1"/>
</dbReference>